<evidence type="ECO:0000313" key="3">
    <source>
        <dbReference type="EMBL" id="RQG92408.1"/>
    </source>
</evidence>
<sequence length="227" mass="23131">MNETNAGPDAAETSDVGEDDARLGVAVVTIASSRTLETDAAGEVIETALGESDNEITTREHVGPDHDRVQSIVLRVIERDDVDVVVTAGATSVEPDDVAIEAIEPLLDKELTAFSELFTILAHESVGTQVVAARTLAGVAEGTPVFCLPGNAEAAELGIDDIILPEASHLVSLSRGNGDVGDGIDVDADVSSSDDGSGETGPSSPDDGNGESGSRNAGANRRGSGGR</sequence>
<protein>
    <submittedName>
        <fullName evidence="3">Molybdenum cofactor biosynthesis protein</fullName>
    </submittedName>
</protein>
<proteinExistence type="predicted"/>
<dbReference type="InterPro" id="IPR001453">
    <property type="entry name" value="MoaB/Mog_dom"/>
</dbReference>
<comment type="caution">
    <text evidence="3">The sequence shown here is derived from an EMBL/GenBank/DDBJ whole genome shotgun (WGS) entry which is preliminary data.</text>
</comment>
<dbReference type="GO" id="GO:0006777">
    <property type="term" value="P:Mo-molybdopterin cofactor biosynthetic process"/>
    <property type="evidence" value="ECO:0007669"/>
    <property type="project" value="InterPro"/>
</dbReference>
<dbReference type="EMBL" id="REGA01000016">
    <property type="protein sequence ID" value="RQG92408.1"/>
    <property type="molecule type" value="Genomic_DNA"/>
</dbReference>
<organism evidence="3 4">
    <name type="scientific">Natrarchaeobius chitinivorans</name>
    <dbReference type="NCBI Taxonomy" id="1679083"/>
    <lineage>
        <taxon>Archaea</taxon>
        <taxon>Methanobacteriati</taxon>
        <taxon>Methanobacteriota</taxon>
        <taxon>Stenosarchaea group</taxon>
        <taxon>Halobacteria</taxon>
        <taxon>Halobacteriales</taxon>
        <taxon>Natrialbaceae</taxon>
        <taxon>Natrarchaeobius</taxon>
    </lineage>
</organism>
<feature type="domain" description="MoaB/Mog" evidence="2">
    <location>
        <begin position="26"/>
        <end position="170"/>
    </location>
</feature>
<dbReference type="Proteomes" id="UP000282323">
    <property type="component" value="Unassembled WGS sequence"/>
</dbReference>
<dbReference type="Gene3D" id="3.40.980.10">
    <property type="entry name" value="MoaB/Mog-like domain"/>
    <property type="match status" value="1"/>
</dbReference>
<reference evidence="3 4" key="1">
    <citation type="submission" date="2018-10" db="EMBL/GenBank/DDBJ databases">
        <title>Natrarchaeobius chitinivorans gen. nov., sp. nov., and Natrarchaeobius haloalkaliphilus sp. nov., alkaliphilic, chitin-utilizing haloarchaea from hypersaline alkaline lakes.</title>
        <authorList>
            <person name="Sorokin D.Y."/>
            <person name="Elcheninov A.G."/>
            <person name="Kostrikina N.A."/>
            <person name="Bale N.J."/>
            <person name="Sinninghe Damste J.S."/>
            <person name="Khijniak T.V."/>
            <person name="Kublanov I.V."/>
            <person name="Toshchakov S.V."/>
        </authorList>
    </citation>
    <scope>NUCLEOTIDE SEQUENCE [LARGE SCALE GENOMIC DNA]</scope>
    <source>
        <strain evidence="3 4">AArcht4T</strain>
    </source>
</reference>
<dbReference type="SMART" id="SM00852">
    <property type="entry name" value="MoCF_biosynth"/>
    <property type="match status" value="1"/>
</dbReference>
<dbReference type="PANTHER" id="PTHR43232">
    <property type="entry name" value="MOLYBDENUM COFACTOR BIOSYNTHESIS PROTEIN B"/>
    <property type="match status" value="1"/>
</dbReference>
<name>A0A3N6LRL1_NATCH</name>
<accession>A0A3N6LRL1</accession>
<feature type="region of interest" description="Disordered" evidence="1">
    <location>
        <begin position="176"/>
        <end position="227"/>
    </location>
</feature>
<dbReference type="InterPro" id="IPR036425">
    <property type="entry name" value="MoaB/Mog-like_dom_sf"/>
</dbReference>
<gene>
    <name evidence="3" type="ORF">EA473_16675</name>
</gene>
<feature type="compositionally biased region" description="Low complexity" evidence="1">
    <location>
        <begin position="189"/>
        <end position="227"/>
    </location>
</feature>
<dbReference type="SUPFAM" id="SSF53218">
    <property type="entry name" value="Molybdenum cofactor biosynthesis proteins"/>
    <property type="match status" value="1"/>
</dbReference>
<dbReference type="AlphaFoldDB" id="A0A3N6LRL1"/>
<dbReference type="InterPro" id="IPR012245">
    <property type="entry name" value="MoaB"/>
</dbReference>
<dbReference type="Pfam" id="PF00994">
    <property type="entry name" value="MoCF_biosynth"/>
    <property type="match status" value="1"/>
</dbReference>
<evidence type="ECO:0000256" key="1">
    <source>
        <dbReference type="SAM" id="MobiDB-lite"/>
    </source>
</evidence>
<dbReference type="GO" id="GO:0005829">
    <property type="term" value="C:cytosol"/>
    <property type="evidence" value="ECO:0007669"/>
    <property type="project" value="TreeGrafter"/>
</dbReference>
<evidence type="ECO:0000313" key="4">
    <source>
        <dbReference type="Proteomes" id="UP000282323"/>
    </source>
</evidence>
<keyword evidence="4" id="KW-1185">Reference proteome</keyword>
<dbReference type="PANTHER" id="PTHR43232:SF2">
    <property type="entry name" value="MOLYBDENUM COFACTOR BIOSYNTHESIS PROTEIN B"/>
    <property type="match status" value="1"/>
</dbReference>
<dbReference type="RefSeq" id="WP_124196724.1">
    <property type="nucleotide sequence ID" value="NZ_REGA01000016.1"/>
</dbReference>
<dbReference type="OrthoDB" id="205337at2157"/>
<evidence type="ECO:0000259" key="2">
    <source>
        <dbReference type="SMART" id="SM00852"/>
    </source>
</evidence>